<organism evidence="4 5">
    <name type="scientific">Actinotalea fermentans</name>
    <dbReference type="NCBI Taxonomy" id="43671"/>
    <lineage>
        <taxon>Bacteria</taxon>
        <taxon>Bacillati</taxon>
        <taxon>Actinomycetota</taxon>
        <taxon>Actinomycetes</taxon>
        <taxon>Micrococcales</taxon>
        <taxon>Cellulomonadaceae</taxon>
        <taxon>Actinotalea</taxon>
    </lineage>
</organism>
<dbReference type="OrthoDB" id="161516at2"/>
<sequence>MLAALTGAGLSAAAGLNAFIPFVLVGMLDRFTNLLDLPPSLDWISSWWAIGVGMALLVADVVFDKVPGVDHVSDVLQTAVRPLMGGVMFAAASGAQQIEQSDWWRDNPWVGAAIGVALAGTVHAGKALSRPIVNAGTFGLGTPFVSAAEDVTSATVTILAILVPVLVVLVLIAIGFALWRILRFRRRRAARRAGLPPGSGEGLAPPGDAQPSHP</sequence>
<feature type="region of interest" description="Disordered" evidence="1">
    <location>
        <begin position="192"/>
        <end position="214"/>
    </location>
</feature>
<accession>A0A511YZZ3</accession>
<dbReference type="RefSeq" id="WP_052113577.1">
    <property type="nucleotide sequence ID" value="NZ_BJYK01000009.1"/>
</dbReference>
<evidence type="ECO:0000256" key="2">
    <source>
        <dbReference type="SAM" id="Phobius"/>
    </source>
</evidence>
<name>A0A511YZZ3_9CELL</name>
<feature type="domain" description="DUF4126" evidence="3">
    <location>
        <begin position="5"/>
        <end position="182"/>
    </location>
</feature>
<comment type="caution">
    <text evidence="4">The sequence shown here is derived from an EMBL/GenBank/DDBJ whole genome shotgun (WGS) entry which is preliminary data.</text>
</comment>
<protein>
    <submittedName>
        <fullName evidence="4">Membrane protein</fullName>
    </submittedName>
</protein>
<evidence type="ECO:0000256" key="1">
    <source>
        <dbReference type="SAM" id="MobiDB-lite"/>
    </source>
</evidence>
<keyword evidence="2" id="KW-1133">Transmembrane helix</keyword>
<feature type="transmembrane region" description="Helical" evidence="2">
    <location>
        <begin position="42"/>
        <end position="63"/>
    </location>
</feature>
<evidence type="ECO:0000313" key="5">
    <source>
        <dbReference type="Proteomes" id="UP000321484"/>
    </source>
</evidence>
<dbReference type="InterPro" id="IPR025196">
    <property type="entry name" value="DUF4126"/>
</dbReference>
<dbReference type="EMBL" id="BJYK01000009">
    <property type="protein sequence ID" value="GEN80696.1"/>
    <property type="molecule type" value="Genomic_DNA"/>
</dbReference>
<proteinExistence type="predicted"/>
<feature type="transmembrane region" description="Helical" evidence="2">
    <location>
        <begin position="158"/>
        <end position="182"/>
    </location>
</feature>
<keyword evidence="2" id="KW-0472">Membrane</keyword>
<evidence type="ECO:0000313" key="4">
    <source>
        <dbReference type="EMBL" id="GEN80696.1"/>
    </source>
</evidence>
<keyword evidence="2" id="KW-0812">Transmembrane</keyword>
<dbReference type="Pfam" id="PF13548">
    <property type="entry name" value="DUF4126"/>
    <property type="match status" value="1"/>
</dbReference>
<dbReference type="Proteomes" id="UP000321484">
    <property type="component" value="Unassembled WGS sequence"/>
</dbReference>
<gene>
    <name evidence="4" type="ORF">AFE02nite_24300</name>
</gene>
<keyword evidence="5" id="KW-1185">Reference proteome</keyword>
<dbReference type="AlphaFoldDB" id="A0A511YZZ3"/>
<reference evidence="4 5" key="1">
    <citation type="submission" date="2019-07" db="EMBL/GenBank/DDBJ databases">
        <title>Whole genome shotgun sequence of Actinotalea fermentans NBRC 105374.</title>
        <authorList>
            <person name="Hosoyama A."/>
            <person name="Uohara A."/>
            <person name="Ohji S."/>
            <person name="Ichikawa N."/>
        </authorList>
    </citation>
    <scope>NUCLEOTIDE SEQUENCE [LARGE SCALE GENOMIC DNA]</scope>
    <source>
        <strain evidence="4 5">NBRC 105374</strain>
    </source>
</reference>
<evidence type="ECO:0000259" key="3">
    <source>
        <dbReference type="Pfam" id="PF13548"/>
    </source>
</evidence>